<reference evidence="5 6" key="1">
    <citation type="submission" date="2014-11" db="EMBL/GenBank/DDBJ databases">
        <authorList>
            <person name="Zhu J."/>
            <person name="Qi W."/>
            <person name="Song R."/>
        </authorList>
    </citation>
    <scope>NUCLEOTIDE SEQUENCE [LARGE SCALE GENOMIC DNA]</scope>
</reference>
<keyword evidence="2" id="KW-0489">Methyltransferase</keyword>
<dbReference type="PhylomeDB" id="A0A0G4GPX5"/>
<protein>
    <recommendedName>
        <fullName evidence="7">Methyltransferase-like protein</fullName>
    </recommendedName>
</protein>
<dbReference type="GO" id="GO:0032259">
    <property type="term" value="P:methylation"/>
    <property type="evidence" value="ECO:0007669"/>
    <property type="project" value="UniProtKB-KW"/>
</dbReference>
<evidence type="ECO:0000256" key="1">
    <source>
        <dbReference type="ARBA" id="ARBA00009725"/>
    </source>
</evidence>
<dbReference type="InterPro" id="IPR026113">
    <property type="entry name" value="METTL2/6/8-like"/>
</dbReference>
<feature type="region of interest" description="Disordered" evidence="4">
    <location>
        <begin position="1"/>
        <end position="22"/>
    </location>
</feature>
<evidence type="ECO:0000256" key="3">
    <source>
        <dbReference type="ARBA" id="ARBA00022679"/>
    </source>
</evidence>
<evidence type="ECO:0000256" key="2">
    <source>
        <dbReference type="ARBA" id="ARBA00022603"/>
    </source>
</evidence>
<organism evidence="5 6">
    <name type="scientific">Vitrella brassicaformis (strain CCMP3155)</name>
    <dbReference type="NCBI Taxonomy" id="1169540"/>
    <lineage>
        <taxon>Eukaryota</taxon>
        <taxon>Sar</taxon>
        <taxon>Alveolata</taxon>
        <taxon>Colpodellida</taxon>
        <taxon>Vitrellaceae</taxon>
        <taxon>Vitrella</taxon>
    </lineage>
</organism>
<evidence type="ECO:0000313" key="6">
    <source>
        <dbReference type="Proteomes" id="UP000041254"/>
    </source>
</evidence>
<evidence type="ECO:0000256" key="4">
    <source>
        <dbReference type="SAM" id="MobiDB-lite"/>
    </source>
</evidence>
<dbReference type="OMA" id="YVFCETV"/>
<dbReference type="Gene3D" id="3.40.50.150">
    <property type="entry name" value="Vaccinia Virus protein VP39"/>
    <property type="match status" value="1"/>
</dbReference>
<dbReference type="EMBL" id="CDMY01000752">
    <property type="protein sequence ID" value="CEM32430.1"/>
    <property type="molecule type" value="Genomic_DNA"/>
</dbReference>
<gene>
    <name evidence="5" type="ORF">Vbra_10211</name>
</gene>
<dbReference type="VEuPathDB" id="CryptoDB:Vbra_10211"/>
<dbReference type="SUPFAM" id="SSF53335">
    <property type="entry name" value="S-adenosyl-L-methionine-dependent methyltransferases"/>
    <property type="match status" value="1"/>
</dbReference>
<proteinExistence type="inferred from homology"/>
<evidence type="ECO:0008006" key="7">
    <source>
        <dbReference type="Google" id="ProtNLM"/>
    </source>
</evidence>
<dbReference type="AlphaFoldDB" id="A0A0G4GPX5"/>
<accession>A0A0G4GPX5</accession>
<dbReference type="GO" id="GO:0008173">
    <property type="term" value="F:RNA methyltransferase activity"/>
    <property type="evidence" value="ECO:0007669"/>
    <property type="project" value="UniProtKB-ARBA"/>
</dbReference>
<keyword evidence="6" id="KW-1185">Reference proteome</keyword>
<dbReference type="PANTHER" id="PTHR22809:SF14">
    <property type="entry name" value="TRNA N(3)-METHYLCYTIDINE METHYLTRANSFERASE"/>
    <property type="match status" value="1"/>
</dbReference>
<comment type="similarity">
    <text evidence="1">Belongs to the methyltransferase superfamily. METL family.</text>
</comment>
<dbReference type="Pfam" id="PF13489">
    <property type="entry name" value="Methyltransf_23"/>
    <property type="match status" value="1"/>
</dbReference>
<dbReference type="PANTHER" id="PTHR22809">
    <property type="entry name" value="METHYLTRANSFERASE-RELATED"/>
    <property type="match status" value="1"/>
</dbReference>
<feature type="compositionally biased region" description="Low complexity" evidence="4">
    <location>
        <begin position="1"/>
        <end position="16"/>
    </location>
</feature>
<sequence length="323" mass="36489">MPFQQDPGRQQQEQQQADPLSYDAAEHSALVAHEKWTTIAANASGAGPFVLPYTQEDFLDELPLLVEELQHADKRVPVKHKRRKGRGVIVDESPWEAFHRRHSTRFFPFRHYLSQEFPELCSDEPIELLEVGCGTGSAVLPMLKAHESLHVTAVDISQTAIAALRCHPDFNSSRCEAFVGDPAQDSDPWPWTDNRRFDVVTLIFVLSALRPEEMASLLRNVGRVLKPNGRVLVRDYGFLDSAQFGLAARGGHLDGRLYKRSDGTLAYFFTLDELRQLCQAAGLRPIDTKYTARKLVNRAKGREYGRIWVQGRFQKMTDDGEGS</sequence>
<name>A0A0G4GPX5_VITBC</name>
<dbReference type="CDD" id="cd02440">
    <property type="entry name" value="AdoMet_MTases"/>
    <property type="match status" value="1"/>
</dbReference>
<dbReference type="InterPro" id="IPR029063">
    <property type="entry name" value="SAM-dependent_MTases_sf"/>
</dbReference>
<dbReference type="Proteomes" id="UP000041254">
    <property type="component" value="Unassembled WGS sequence"/>
</dbReference>
<evidence type="ECO:0000313" key="5">
    <source>
        <dbReference type="EMBL" id="CEM32430.1"/>
    </source>
</evidence>
<keyword evidence="3" id="KW-0808">Transferase</keyword>
<dbReference type="OrthoDB" id="417697at2759"/>
<dbReference type="GO" id="GO:0008757">
    <property type="term" value="F:S-adenosylmethionine-dependent methyltransferase activity"/>
    <property type="evidence" value="ECO:0007669"/>
    <property type="project" value="UniProtKB-ARBA"/>
</dbReference>
<dbReference type="InParanoid" id="A0A0G4GPX5"/>